<accession>A0AAU9IDT4</accession>
<dbReference type="EMBL" id="CAJZBQ010000005">
    <property type="protein sequence ID" value="CAG9312035.1"/>
    <property type="molecule type" value="Genomic_DNA"/>
</dbReference>
<dbReference type="SUPFAM" id="SSF55073">
    <property type="entry name" value="Nucleotide cyclase"/>
    <property type="match status" value="2"/>
</dbReference>
<evidence type="ECO:0000256" key="7">
    <source>
        <dbReference type="ARBA" id="ARBA00022840"/>
    </source>
</evidence>
<feature type="binding site" evidence="15">
    <location>
        <position position="415"/>
    </location>
    <ligand>
        <name>Mg(2+)</name>
        <dbReference type="ChEBI" id="CHEBI:18420"/>
    </ligand>
</feature>
<sequence length="2062" mass="237889">MDDTSDDKSRYKLRQTTLQYDSSKAVAREIEIFRGQGYRNNLYPDNSINTNLNSYFFLIPFILFSQFKRLGYIWYLIVTIFQYIPYDLSPLQSESTTTIFAISLFLNLVHDIFANYLKRKSDSCVNSRDSLVWSESSKQFIHKKWEDIRVGYVIVVKNNEEVPADLILIATSDSEDSCFFETFNLDGSTRLSMRKPVSDFAKIFESKNYEKAIHRIFKLDNAILKIDHPNDNYHTVYGSIKLVKYPKAIPLSIENFVLRGSKLKNTEWIMGIVVYTGPDTKIMINSQELWHKSKNTDKVMDKYIFWIFILLSAMTLILCILTITHSYYYEHEYKYFTGLNPSSSWMDILSFLILFSYLIPINYYSIVDLIGLIQFWFMRQDLCFYDDKKHETIISSSLRLNEDLGKVKYIFTDKTGTLTENKMKLKYFVIKGKSYDIEEMPLLFSSKLYDTMLDLLKVLAICHTVSPLSINEDIKYKGESLDEEALIMAAFMSGVEYKSTKENVMELKIFGSTKYYKIYGLNKFDPERKIMSIVVKELNCDKYPVLLCKGADDVLCTKSLNSEKYIKKLTKEIENHTKNGLRVLAIARKTLTEEEAAKFEEQWIAAKNAMTNSESRLKEVANLYEKDLYIIGAVAIEDKLQDGVSETVSSLRKAGIKIWMMTGDRRETSISTAYASTLFDSETEIIQLSYSHEKFLFEVLEKEYNNRFLPQESGSFIQKSESMSLKESESKTSIELEQDCIFIKRNESYNYGIAVEGLSLDAIMRNVKHLQYFLALGCAAKAVILYRTTPAQKARIVKIFNENVLSRPVMLAIGDGANDCAMINEANIGIGILGKEGCQAAKCSDFAIANFKCLIPLLQVYGHWNCIRMPKIRQVLIYISCLLAFLLFYYSFINMYSASFLYESWMITIFYGMLIILPIIWLGVIDKDYEKEKLIKKPELYYRWDFMSKESLWYIVLGAFQALLIFLLAVLFTADSFDLHGNAEDYFTIGCICFLIILQVVLYELWVIAKSWSLLFFIASIFVILFAFSFVFLLDYGPANNYYMKGTSSKLFSNVVNLINLFTVPLICLAFRLSFHYLAHLKQSQNYLRNKKIFKSTALISPDNVQEDFKQLFDFTNYDTAWDKKAVILNYKMKPITMRFSNPYLENEFQADSVKESKSSRRLYVLLSLIVFFIIFILNIFLTNNDDEHIILRALEIITLILIFFIFICLWFQQFEKYHAQLIISWIGLSLLFKIFIDYGIGYDMTLSSALMSFYTFIVTKNYSYYISLLNIANFIIYAAWMFTIEIKISPLVIGILNGFVYLFLGSGMVFLNAMISYAYERDTKLQYLFIETVKFQYNKGIEILSNLFPHFIKDKVKKGERAIVLGQPDVTVMFCDIYQFDSICATHSPSELIDLLDAYFDLLDKLCDDFGVAKIETVNKTFMTCAGIAQDEVLRPKTKLTKNHGMRTVELALAILDKLQHVFLKTGEKLRVKIGINSGPVIAGVVGLHKPQFSLVGDTVNTASRMMSTLKEPDSIQISKSTYELVKDCAFDFIYNKVEAKGKGILKTFLVQKQPLLSPLRDRIDSHNNGSTTDQDNSWIVKREATKTEGFIRRSNRFYSVKGGEKCKKIINMTSILNEMIERSGLSKQELGFVEGIKLTRFHYKTEEEVELRLRVIDKLELAMKYKIWGEMILILLATTVHLFRFIFIDKDEIIFGLISLKIVILLSLIGVLAKYRKLHIKIFFSWILFAGFLSLGILNVVTFYNSPKNCCILITLEILFELQLIGTACFLPFANLLFSTLLLTIPTILIISINFEKEEALETIFPFIFYCLLNMLALHNKEKQSRITFNLHKLMKSEISKTKRLLNQLIPPHAVRNMMNDLATTDRFNEVTMIFADICGFTDFSSSRSPEEVISMLSGFFTIFDNLCLSHNVFKVHTIGDCYVIMSFRDAQSRKTERNLYEECENMLNMAFDMVKAIKDINEKNMTKLNMRIGMHTGDLVGGITGNDIVRYDIYGPDVDVANKMESNGMPGKVNVSEVTKKLLEEGFPGKYGFEFNKTIIHKPINRAFESYYASYNNSL</sequence>
<evidence type="ECO:0000256" key="10">
    <source>
        <dbReference type="ARBA" id="ARBA00022989"/>
    </source>
</evidence>
<evidence type="ECO:0000256" key="5">
    <source>
        <dbReference type="ARBA" id="ARBA00022723"/>
    </source>
</evidence>
<feature type="transmembrane region" description="Helical" evidence="16">
    <location>
        <begin position="1669"/>
        <end position="1689"/>
    </location>
</feature>
<dbReference type="NCBIfam" id="TIGR01494">
    <property type="entry name" value="ATPase_P-type"/>
    <property type="match status" value="1"/>
</dbReference>
<name>A0AAU9IDT4_9CILI</name>
<keyword evidence="9" id="KW-1278">Translocase</keyword>
<dbReference type="SFLD" id="SFLDG00002">
    <property type="entry name" value="C1.7:_P-type_atpase_like"/>
    <property type="match status" value="1"/>
</dbReference>
<dbReference type="SUPFAM" id="SSF81653">
    <property type="entry name" value="Calcium ATPase, transduction domain A"/>
    <property type="match status" value="1"/>
</dbReference>
<comment type="cofactor">
    <cofactor evidence="15">
        <name>Mg(2+)</name>
        <dbReference type="ChEBI" id="CHEBI:18420"/>
    </cofactor>
</comment>
<keyword evidence="10 16" id="KW-1133">Transmembrane helix</keyword>
<feature type="binding site" evidence="14">
    <location>
        <position position="549"/>
    </location>
    <ligand>
        <name>ATP</name>
        <dbReference type="ChEBI" id="CHEBI:30616"/>
    </ligand>
</feature>
<feature type="transmembrane region" description="Helical" evidence="16">
    <location>
        <begin position="1190"/>
        <end position="1211"/>
    </location>
</feature>
<dbReference type="InterPro" id="IPR008250">
    <property type="entry name" value="ATPase_P-typ_transduc_dom_A_sf"/>
</dbReference>
<feature type="transmembrane region" description="Helical" evidence="16">
    <location>
        <begin position="303"/>
        <end position="328"/>
    </location>
</feature>
<dbReference type="Gene3D" id="3.30.70.1230">
    <property type="entry name" value="Nucleotide cyclase"/>
    <property type="match status" value="2"/>
</dbReference>
<feature type="transmembrane region" description="Helical" evidence="16">
    <location>
        <begin position="875"/>
        <end position="893"/>
    </location>
</feature>
<dbReference type="SUPFAM" id="SSF56784">
    <property type="entry name" value="HAD-like"/>
    <property type="match status" value="1"/>
</dbReference>
<dbReference type="InterPro" id="IPR006539">
    <property type="entry name" value="P-type_ATPase_IV"/>
</dbReference>
<evidence type="ECO:0000256" key="11">
    <source>
        <dbReference type="ARBA" id="ARBA00023136"/>
    </source>
</evidence>
<dbReference type="GO" id="GO:0035556">
    <property type="term" value="P:intracellular signal transduction"/>
    <property type="evidence" value="ECO:0007669"/>
    <property type="project" value="InterPro"/>
</dbReference>
<feature type="binding site" evidence="15">
    <location>
        <position position="815"/>
    </location>
    <ligand>
        <name>Mg(2+)</name>
        <dbReference type="ChEBI" id="CHEBI:18420"/>
    </ligand>
</feature>
<feature type="domain" description="Guanylate cyclase" evidence="17">
    <location>
        <begin position="1372"/>
        <end position="1508"/>
    </location>
</feature>
<dbReference type="GO" id="GO:0005524">
    <property type="term" value="F:ATP binding"/>
    <property type="evidence" value="ECO:0007669"/>
    <property type="project" value="UniProtKB-KW"/>
</dbReference>
<comment type="similarity">
    <text evidence="2">Belongs to the cation transport ATPase (P-type) (TC 3.A.3) family. Type IV subfamily.</text>
</comment>
<dbReference type="InterPro" id="IPR044492">
    <property type="entry name" value="P_typ_ATPase_HD_dom"/>
</dbReference>
<feature type="binding site" evidence="14">
    <location>
        <position position="819"/>
    </location>
    <ligand>
        <name>ATP</name>
        <dbReference type="ChEBI" id="CHEBI:30616"/>
    </ligand>
</feature>
<evidence type="ECO:0000256" key="8">
    <source>
        <dbReference type="ARBA" id="ARBA00022842"/>
    </source>
</evidence>
<dbReference type="InterPro" id="IPR023214">
    <property type="entry name" value="HAD_sf"/>
</dbReference>
<evidence type="ECO:0000256" key="12">
    <source>
        <dbReference type="ARBA" id="ARBA00034036"/>
    </source>
</evidence>
<dbReference type="GO" id="GO:0005886">
    <property type="term" value="C:plasma membrane"/>
    <property type="evidence" value="ECO:0007669"/>
    <property type="project" value="TreeGrafter"/>
</dbReference>
<dbReference type="SUPFAM" id="SSF81660">
    <property type="entry name" value="Metal cation-transporting ATPase, ATP-binding domain N"/>
    <property type="match status" value="1"/>
</dbReference>
<evidence type="ECO:0000256" key="15">
    <source>
        <dbReference type="PIRSR" id="PIRSR606539-3"/>
    </source>
</evidence>
<gene>
    <name evidence="18" type="ORF">BSTOLATCC_MIC5293</name>
</gene>
<keyword evidence="6 14" id="KW-0547">Nucleotide-binding</keyword>
<dbReference type="SFLD" id="SFLDS00003">
    <property type="entry name" value="Haloacid_Dehalogenase"/>
    <property type="match status" value="1"/>
</dbReference>
<dbReference type="Gene3D" id="3.40.1110.10">
    <property type="entry name" value="Calcium-transporting ATPase, cytoplasmic domain N"/>
    <property type="match status" value="1"/>
</dbReference>
<feature type="binding site" evidence="15">
    <location>
        <position position="413"/>
    </location>
    <ligand>
        <name>Mg(2+)</name>
        <dbReference type="ChEBI" id="CHEBI:18420"/>
    </ligand>
</feature>
<dbReference type="PANTHER" id="PTHR24092:SF218">
    <property type="entry name" value="PHOSPHOLIPID-TRANSPORTING ATPASE"/>
    <property type="match status" value="1"/>
</dbReference>
<feature type="transmembrane region" description="Helical" evidence="16">
    <location>
        <begin position="1724"/>
        <end position="1746"/>
    </location>
</feature>
<feature type="domain" description="Guanylate cyclase" evidence="17">
    <location>
        <begin position="1874"/>
        <end position="2008"/>
    </location>
</feature>
<feature type="binding site" evidence="15">
    <location>
        <position position="819"/>
    </location>
    <ligand>
        <name>Mg(2+)</name>
        <dbReference type="ChEBI" id="CHEBI:18420"/>
    </ligand>
</feature>
<comment type="catalytic activity">
    <reaction evidence="12">
        <text>ATP + H2O + phospholipidSide 1 = ADP + phosphate + phospholipidSide 2.</text>
        <dbReference type="EC" id="7.6.2.1"/>
    </reaction>
</comment>
<dbReference type="InterPro" id="IPR023299">
    <property type="entry name" value="ATPase_P-typ_cyto_dom_N"/>
</dbReference>
<dbReference type="PROSITE" id="PS50125">
    <property type="entry name" value="GUANYLATE_CYCLASE_2"/>
    <property type="match status" value="2"/>
</dbReference>
<organism evidence="18 19">
    <name type="scientific">Blepharisma stoltei</name>
    <dbReference type="NCBI Taxonomy" id="1481888"/>
    <lineage>
        <taxon>Eukaryota</taxon>
        <taxon>Sar</taxon>
        <taxon>Alveolata</taxon>
        <taxon>Ciliophora</taxon>
        <taxon>Postciliodesmatophora</taxon>
        <taxon>Heterotrichea</taxon>
        <taxon>Heterotrichida</taxon>
        <taxon>Blepharismidae</taxon>
        <taxon>Blepharisma</taxon>
    </lineage>
</organism>
<feature type="binding site" evidence="14">
    <location>
        <position position="787"/>
    </location>
    <ligand>
        <name>ATP</name>
        <dbReference type="ChEBI" id="CHEBI:30616"/>
    </ligand>
</feature>
<feature type="transmembrane region" description="Helical" evidence="16">
    <location>
        <begin position="1263"/>
        <end position="1285"/>
    </location>
</feature>
<feature type="binding site" evidence="14">
    <location>
        <position position="524"/>
    </location>
    <ligand>
        <name>ATP</name>
        <dbReference type="ChEBI" id="CHEBI:30616"/>
    </ligand>
</feature>
<dbReference type="GO" id="GO:0045332">
    <property type="term" value="P:phospholipid translocation"/>
    <property type="evidence" value="ECO:0007669"/>
    <property type="project" value="TreeGrafter"/>
</dbReference>
<evidence type="ECO:0000256" key="13">
    <source>
        <dbReference type="PIRSR" id="PIRSR606539-1"/>
    </source>
</evidence>
<feature type="binding site" evidence="14">
    <location>
        <position position="793"/>
    </location>
    <ligand>
        <name>ATP</name>
        <dbReference type="ChEBI" id="CHEBI:30616"/>
    </ligand>
</feature>
<feature type="transmembrane region" description="Helical" evidence="16">
    <location>
        <begin position="952"/>
        <end position="974"/>
    </location>
</feature>
<dbReference type="PANTHER" id="PTHR24092">
    <property type="entry name" value="PROBABLE PHOSPHOLIPID-TRANSPORTING ATPASE"/>
    <property type="match status" value="1"/>
</dbReference>
<dbReference type="InterPro" id="IPR036412">
    <property type="entry name" value="HAD-like_sf"/>
</dbReference>
<feature type="active site" description="4-aspartylphosphate intermediate" evidence="13">
    <location>
        <position position="413"/>
    </location>
</feature>
<reference evidence="18" key="1">
    <citation type="submission" date="2021-09" db="EMBL/GenBank/DDBJ databases">
        <authorList>
            <consortium name="AG Swart"/>
            <person name="Singh M."/>
            <person name="Singh A."/>
            <person name="Seah K."/>
            <person name="Emmerich C."/>
        </authorList>
    </citation>
    <scope>NUCLEOTIDE SEQUENCE</scope>
    <source>
        <strain evidence="18">ATCC30299</strain>
    </source>
</reference>
<dbReference type="NCBIfam" id="TIGR01652">
    <property type="entry name" value="ATPase-Plipid"/>
    <property type="match status" value="1"/>
</dbReference>
<protein>
    <recommendedName>
        <fullName evidence="3">P-type phospholipid transporter</fullName>
        <ecNumber evidence="3">7.6.2.1</ecNumber>
    </recommendedName>
</protein>
<feature type="transmembrane region" description="Helical" evidence="16">
    <location>
        <begin position="348"/>
        <end position="370"/>
    </location>
</feature>
<feature type="binding site" evidence="14">
    <location>
        <position position="582"/>
    </location>
    <ligand>
        <name>ATP</name>
        <dbReference type="ChEBI" id="CHEBI:30616"/>
    </ligand>
</feature>
<feature type="binding site" evidence="14">
    <location>
        <position position="662"/>
    </location>
    <ligand>
        <name>ATP</name>
        <dbReference type="ChEBI" id="CHEBI:30616"/>
    </ligand>
</feature>
<evidence type="ECO:0000256" key="3">
    <source>
        <dbReference type="ARBA" id="ARBA00012189"/>
    </source>
</evidence>
<feature type="binding site" evidence="14">
    <location>
        <position position="483"/>
    </location>
    <ligand>
        <name>ATP</name>
        <dbReference type="ChEBI" id="CHEBI:30616"/>
    </ligand>
</feature>
<dbReference type="Pfam" id="PF00211">
    <property type="entry name" value="Guanylate_cyc"/>
    <property type="match status" value="2"/>
</dbReference>
<feature type="transmembrane region" description="Helical" evidence="16">
    <location>
        <begin position="986"/>
        <end position="1007"/>
    </location>
</feature>
<feature type="transmembrane region" description="Helical" evidence="16">
    <location>
        <begin position="1163"/>
        <end position="1184"/>
    </location>
</feature>
<evidence type="ECO:0000259" key="17">
    <source>
        <dbReference type="PROSITE" id="PS50125"/>
    </source>
</evidence>
<dbReference type="SUPFAM" id="SSF81665">
    <property type="entry name" value="Calcium ATPase, transmembrane domain M"/>
    <property type="match status" value="1"/>
</dbReference>
<dbReference type="SFLD" id="SFLDF00027">
    <property type="entry name" value="p-type_atpase"/>
    <property type="match status" value="1"/>
</dbReference>
<comment type="subcellular location">
    <subcellularLocation>
        <location evidence="1">Membrane</location>
        <topology evidence="1">Multi-pass membrane protein</topology>
    </subcellularLocation>
</comment>
<dbReference type="InterPro" id="IPR029787">
    <property type="entry name" value="Nucleotide_cyclase"/>
</dbReference>
<keyword evidence="7 14" id="KW-0067">ATP-binding</keyword>
<dbReference type="GO" id="GO:0000287">
    <property type="term" value="F:magnesium ion binding"/>
    <property type="evidence" value="ECO:0007669"/>
    <property type="project" value="InterPro"/>
</dbReference>
<dbReference type="Proteomes" id="UP001162131">
    <property type="component" value="Unassembled WGS sequence"/>
</dbReference>
<evidence type="ECO:0000256" key="6">
    <source>
        <dbReference type="ARBA" id="ARBA00022741"/>
    </source>
</evidence>
<feature type="binding site" evidence="14">
    <location>
        <position position="663"/>
    </location>
    <ligand>
        <name>ATP</name>
        <dbReference type="ChEBI" id="CHEBI:30616"/>
    </ligand>
</feature>
<feature type="transmembrane region" description="Helical" evidence="16">
    <location>
        <begin position="98"/>
        <end position="117"/>
    </location>
</feature>
<evidence type="ECO:0000256" key="1">
    <source>
        <dbReference type="ARBA" id="ARBA00004141"/>
    </source>
</evidence>
<dbReference type="PROSITE" id="PS00154">
    <property type="entry name" value="ATPASE_E1_E2"/>
    <property type="match status" value="1"/>
</dbReference>
<comment type="caution">
    <text evidence="18">The sequence shown here is derived from an EMBL/GenBank/DDBJ whole genome shotgun (WGS) entry which is preliminary data.</text>
</comment>
<dbReference type="InterPro" id="IPR032631">
    <property type="entry name" value="P-type_ATPase_N"/>
</dbReference>
<feature type="transmembrane region" description="Helical" evidence="16">
    <location>
        <begin position="905"/>
        <end position="925"/>
    </location>
</feature>
<feature type="binding site" evidence="14">
    <location>
        <position position="415"/>
    </location>
    <ligand>
        <name>ATP</name>
        <dbReference type="ChEBI" id="CHEBI:30616"/>
    </ligand>
</feature>
<dbReference type="Pfam" id="PF16212">
    <property type="entry name" value="PhoLip_ATPase_C"/>
    <property type="match status" value="1"/>
</dbReference>
<dbReference type="Pfam" id="PF13246">
    <property type="entry name" value="Cation_ATPase"/>
    <property type="match status" value="1"/>
</dbReference>
<evidence type="ECO:0000256" key="9">
    <source>
        <dbReference type="ARBA" id="ARBA00022967"/>
    </source>
</evidence>
<keyword evidence="11 16" id="KW-0472">Membrane</keyword>
<feature type="transmembrane region" description="Helical" evidence="16">
    <location>
        <begin position="1766"/>
        <end position="1795"/>
    </location>
</feature>
<evidence type="ECO:0000256" key="2">
    <source>
        <dbReference type="ARBA" id="ARBA00008109"/>
    </source>
</evidence>
<dbReference type="InterPro" id="IPR001054">
    <property type="entry name" value="A/G_cyclase"/>
</dbReference>
<dbReference type="InterPro" id="IPR018303">
    <property type="entry name" value="ATPase_P-typ_P_site"/>
</dbReference>
<dbReference type="InterPro" id="IPR001757">
    <property type="entry name" value="P_typ_ATPase"/>
</dbReference>
<evidence type="ECO:0000256" key="16">
    <source>
        <dbReference type="SAM" id="Phobius"/>
    </source>
</evidence>
<dbReference type="Gene3D" id="3.40.50.1000">
    <property type="entry name" value="HAD superfamily/HAD-like"/>
    <property type="match status" value="1"/>
</dbReference>
<evidence type="ECO:0000256" key="4">
    <source>
        <dbReference type="ARBA" id="ARBA00022692"/>
    </source>
</evidence>
<dbReference type="SMART" id="SM00044">
    <property type="entry name" value="CYCc"/>
    <property type="match status" value="2"/>
</dbReference>
<feature type="transmembrane region" description="Helical" evidence="16">
    <location>
        <begin position="1292"/>
        <end position="1316"/>
    </location>
</feature>
<evidence type="ECO:0000313" key="19">
    <source>
        <dbReference type="Proteomes" id="UP001162131"/>
    </source>
</evidence>
<evidence type="ECO:0000256" key="14">
    <source>
        <dbReference type="PIRSR" id="PIRSR606539-2"/>
    </source>
</evidence>
<keyword evidence="5 15" id="KW-0479">Metal-binding</keyword>
<dbReference type="GO" id="GO:0016887">
    <property type="term" value="F:ATP hydrolysis activity"/>
    <property type="evidence" value="ECO:0007669"/>
    <property type="project" value="InterPro"/>
</dbReference>
<dbReference type="GO" id="GO:0140326">
    <property type="term" value="F:ATPase-coupled intramembrane lipid transporter activity"/>
    <property type="evidence" value="ECO:0007669"/>
    <property type="project" value="UniProtKB-EC"/>
</dbReference>
<dbReference type="PRINTS" id="PR00119">
    <property type="entry name" value="CATATPASE"/>
</dbReference>
<keyword evidence="19" id="KW-1185">Reference proteome</keyword>
<feature type="transmembrane region" description="Helical" evidence="16">
    <location>
        <begin position="1802"/>
        <end position="1820"/>
    </location>
</feature>
<proteinExistence type="inferred from homology"/>
<feature type="transmembrane region" description="Helical" evidence="16">
    <location>
        <begin position="1054"/>
        <end position="1075"/>
    </location>
</feature>
<dbReference type="InterPro" id="IPR032630">
    <property type="entry name" value="P_typ_ATPase_c"/>
</dbReference>
<dbReference type="EC" id="7.6.2.1" evidence="3"/>
<feature type="transmembrane region" description="Helical" evidence="16">
    <location>
        <begin position="1014"/>
        <end position="1034"/>
    </location>
</feature>
<dbReference type="InterPro" id="IPR023298">
    <property type="entry name" value="ATPase_P-typ_TM_dom_sf"/>
</dbReference>
<dbReference type="GO" id="GO:0009190">
    <property type="term" value="P:cyclic nucleotide biosynthetic process"/>
    <property type="evidence" value="ECO:0007669"/>
    <property type="project" value="InterPro"/>
</dbReference>
<feature type="binding site" evidence="14">
    <location>
        <position position="818"/>
    </location>
    <ligand>
        <name>ATP</name>
        <dbReference type="ChEBI" id="CHEBI:30616"/>
    </ligand>
</feature>
<feature type="transmembrane region" description="Helical" evidence="16">
    <location>
        <begin position="1695"/>
        <end position="1717"/>
    </location>
</feature>
<dbReference type="Gene3D" id="2.70.150.10">
    <property type="entry name" value="Calcium-transporting ATPase, cytoplasmic transduction domain A"/>
    <property type="match status" value="1"/>
</dbReference>
<feature type="binding site" evidence="14">
    <location>
        <position position="413"/>
    </location>
    <ligand>
        <name>ATP</name>
        <dbReference type="ChEBI" id="CHEBI:30616"/>
    </ligand>
</feature>
<keyword evidence="4 16" id="KW-0812">Transmembrane</keyword>
<evidence type="ECO:0000313" key="18">
    <source>
        <dbReference type="EMBL" id="CAG9312035.1"/>
    </source>
</evidence>
<dbReference type="CDD" id="cd07302">
    <property type="entry name" value="CHD"/>
    <property type="match status" value="2"/>
</dbReference>
<feature type="transmembrane region" description="Helical" evidence="16">
    <location>
        <begin position="1223"/>
        <end position="1243"/>
    </location>
</feature>
<keyword evidence="8 15" id="KW-0460">Magnesium</keyword>
<feature type="binding site" evidence="14">
    <location>
        <position position="414"/>
    </location>
    <ligand>
        <name>ATP</name>
        <dbReference type="ChEBI" id="CHEBI:30616"/>
    </ligand>
</feature>
<feature type="binding site" evidence="14">
    <location>
        <position position="664"/>
    </location>
    <ligand>
        <name>ATP</name>
        <dbReference type="ChEBI" id="CHEBI:30616"/>
    </ligand>
</feature>
<dbReference type="Pfam" id="PF16209">
    <property type="entry name" value="PhoLip_ATPase_N"/>
    <property type="match status" value="1"/>
</dbReference>